<dbReference type="AlphaFoldDB" id="A0A2P6TLJ9"/>
<protein>
    <submittedName>
        <fullName evidence="4">Peptidase M16</fullName>
    </submittedName>
</protein>
<dbReference type="Pfam" id="PF00675">
    <property type="entry name" value="Peptidase_M16"/>
    <property type="match status" value="1"/>
</dbReference>
<feature type="domain" description="Peptidase M16 C-terminal" evidence="3">
    <location>
        <begin position="287"/>
        <end position="468"/>
    </location>
</feature>
<evidence type="ECO:0000313" key="5">
    <source>
        <dbReference type="Proteomes" id="UP000239899"/>
    </source>
</evidence>
<proteinExistence type="predicted"/>
<dbReference type="PANTHER" id="PTHR11851">
    <property type="entry name" value="METALLOPROTEASE"/>
    <property type="match status" value="1"/>
</dbReference>
<dbReference type="InterPro" id="IPR007863">
    <property type="entry name" value="Peptidase_M16_C"/>
</dbReference>
<dbReference type="InterPro" id="IPR011765">
    <property type="entry name" value="Pept_M16_N"/>
</dbReference>
<dbReference type="STRING" id="3076.A0A2P6TLJ9"/>
<dbReference type="Gene3D" id="3.30.830.10">
    <property type="entry name" value="Metalloenzyme, LuxS/M16 peptidase-like"/>
    <property type="match status" value="2"/>
</dbReference>
<dbReference type="GO" id="GO:0046872">
    <property type="term" value="F:metal ion binding"/>
    <property type="evidence" value="ECO:0007669"/>
    <property type="project" value="InterPro"/>
</dbReference>
<feature type="domain" description="Peptidase M16 N-terminal" evidence="2">
    <location>
        <begin position="135"/>
        <end position="260"/>
    </location>
</feature>
<reference evidence="4 5" key="1">
    <citation type="journal article" date="2018" name="Plant J.">
        <title>Genome sequences of Chlorella sorokiniana UTEX 1602 and Micractinium conductrix SAG 241.80: implications to maltose excretion by a green alga.</title>
        <authorList>
            <person name="Arriola M.B."/>
            <person name="Velmurugan N."/>
            <person name="Zhang Y."/>
            <person name="Plunkett M.H."/>
            <person name="Hondzo H."/>
            <person name="Barney B.M."/>
        </authorList>
    </citation>
    <scope>NUCLEOTIDE SEQUENCE [LARGE SCALE GENOMIC DNA]</scope>
    <source>
        <strain evidence="5">UTEX 1602</strain>
    </source>
</reference>
<dbReference type="SUPFAM" id="SSF63411">
    <property type="entry name" value="LuxS/MPP-like metallohydrolase"/>
    <property type="match status" value="2"/>
</dbReference>
<evidence type="ECO:0000259" key="2">
    <source>
        <dbReference type="Pfam" id="PF00675"/>
    </source>
</evidence>
<dbReference type="InterPro" id="IPR011249">
    <property type="entry name" value="Metalloenz_LuxS/M16"/>
</dbReference>
<gene>
    <name evidence="4" type="ORF">C2E21_6362</name>
</gene>
<evidence type="ECO:0000313" key="4">
    <source>
        <dbReference type="EMBL" id="PRW45160.1"/>
    </source>
</evidence>
<evidence type="ECO:0000259" key="3">
    <source>
        <dbReference type="Pfam" id="PF05193"/>
    </source>
</evidence>
<dbReference type="PANTHER" id="PTHR11851:SF225">
    <property type="entry name" value="NON-PEPTIDASE HOMOLOG YMXG"/>
    <property type="match status" value="1"/>
</dbReference>
<feature type="region of interest" description="Disordered" evidence="1">
    <location>
        <begin position="329"/>
        <end position="348"/>
    </location>
</feature>
<dbReference type="Pfam" id="PF05193">
    <property type="entry name" value="Peptidase_M16_C"/>
    <property type="match status" value="1"/>
</dbReference>
<dbReference type="EMBL" id="LHPG02000012">
    <property type="protein sequence ID" value="PRW45160.1"/>
    <property type="molecule type" value="Genomic_DNA"/>
</dbReference>
<dbReference type="OrthoDB" id="4365at2759"/>
<sequence>MTVATASTTLLLPSPPAHRPFHQLDRRYGRRRAALQCRAGWQEGSESSDWRHRTAAAAAAALLTVQGLALPAASFAAASPVPLVAADLQQQQAAALGQQTPDTLALPPLPSSFPPLAPLALPKYKQLTLSNGLRVFLLEDHELPVVRGSILMRGGQRASPDEKVGLATLSAAVQRSGGSLQHPGQQLDDELEERAASIEGGAGPEAFGFGFQCLTEDTPDVMQLFAEVVREPALPQDKLELARQQVLSALEHRNDNPSAIPGREVAKLIYGKGSVFARDPTPEQIQSITVEDMRQFLQRWERPDSAVLGIVGDFQPAQMQRLVEECFGSWAPPPGQPSPPPLPNPPLADQGPISGRIFLVDVPGAQQAAVAAGEPGIRLMDRDEYSLQVLDRLFNGFGGRLFNQIRSREGLAYSVSGGWTATPIDHPGLFIATAETAQPAALLAAVRGALDDAVAEPPSAAELQRAKQESVESFVFNFASRPAQLYRALTFDLLGIPQDYLFRYKSGIEHVTAADVQAAAQRRLHPSQQTIVVAGDAARLRPELERLGLPIEDLPLS</sequence>
<dbReference type="Proteomes" id="UP000239899">
    <property type="component" value="Unassembled WGS sequence"/>
</dbReference>
<name>A0A2P6TLJ9_CHLSO</name>
<comment type="caution">
    <text evidence="4">The sequence shown here is derived from an EMBL/GenBank/DDBJ whole genome shotgun (WGS) entry which is preliminary data.</text>
</comment>
<feature type="compositionally biased region" description="Pro residues" evidence="1">
    <location>
        <begin position="331"/>
        <end position="346"/>
    </location>
</feature>
<organism evidence="4 5">
    <name type="scientific">Chlorella sorokiniana</name>
    <name type="common">Freshwater green alga</name>
    <dbReference type="NCBI Taxonomy" id="3076"/>
    <lineage>
        <taxon>Eukaryota</taxon>
        <taxon>Viridiplantae</taxon>
        <taxon>Chlorophyta</taxon>
        <taxon>core chlorophytes</taxon>
        <taxon>Trebouxiophyceae</taxon>
        <taxon>Chlorellales</taxon>
        <taxon>Chlorellaceae</taxon>
        <taxon>Chlorella clade</taxon>
        <taxon>Chlorella</taxon>
    </lineage>
</organism>
<accession>A0A2P6TLJ9</accession>
<keyword evidence="5" id="KW-1185">Reference proteome</keyword>
<dbReference type="InterPro" id="IPR050361">
    <property type="entry name" value="MPP/UQCRC_Complex"/>
</dbReference>
<evidence type="ECO:0000256" key="1">
    <source>
        <dbReference type="SAM" id="MobiDB-lite"/>
    </source>
</evidence>